<dbReference type="AlphaFoldDB" id="A0A3N1CUM7"/>
<dbReference type="EMBL" id="RJKE01000001">
    <property type="protein sequence ID" value="ROO85009.1"/>
    <property type="molecule type" value="Genomic_DNA"/>
</dbReference>
<proteinExistence type="predicted"/>
<reference evidence="2 3" key="1">
    <citation type="submission" date="2018-11" db="EMBL/GenBank/DDBJ databases">
        <title>Sequencing the genomes of 1000 actinobacteria strains.</title>
        <authorList>
            <person name="Klenk H.-P."/>
        </authorList>
    </citation>
    <scope>NUCLEOTIDE SEQUENCE [LARGE SCALE GENOMIC DNA]</scope>
    <source>
        <strain evidence="2 3">DSM 44254</strain>
    </source>
</reference>
<keyword evidence="3" id="KW-1185">Reference proteome</keyword>
<evidence type="ECO:0000313" key="3">
    <source>
        <dbReference type="Proteomes" id="UP000272400"/>
    </source>
</evidence>
<evidence type="ECO:0000256" key="1">
    <source>
        <dbReference type="SAM" id="MobiDB-lite"/>
    </source>
</evidence>
<accession>A0A3N1CUM7</accession>
<gene>
    <name evidence="2" type="ORF">EDD29_2544</name>
</gene>
<feature type="region of interest" description="Disordered" evidence="1">
    <location>
        <begin position="34"/>
        <end position="55"/>
    </location>
</feature>
<sequence>MGEGTAYPAKLDEELRRLREMGLSVSPELLIRGTRPTESSASLAEPHGKADSLPSAKGYWIGSPGLLGAATEAESVILELRQWAATSPDNADAKAKLLELWIAAEPFLSESELRELRPDILARVFGGDEGRVSLSRNSGDAQGGGR</sequence>
<dbReference type="Proteomes" id="UP000272400">
    <property type="component" value="Unassembled WGS sequence"/>
</dbReference>
<evidence type="ECO:0000313" key="2">
    <source>
        <dbReference type="EMBL" id="ROO85009.1"/>
    </source>
</evidence>
<protein>
    <submittedName>
        <fullName evidence="2">Uncharacterized protein</fullName>
    </submittedName>
</protein>
<comment type="caution">
    <text evidence="2">The sequence shown here is derived from an EMBL/GenBank/DDBJ whole genome shotgun (WGS) entry which is preliminary data.</text>
</comment>
<organism evidence="2 3">
    <name type="scientific">Actinocorallia herbida</name>
    <dbReference type="NCBI Taxonomy" id="58109"/>
    <lineage>
        <taxon>Bacteria</taxon>
        <taxon>Bacillati</taxon>
        <taxon>Actinomycetota</taxon>
        <taxon>Actinomycetes</taxon>
        <taxon>Streptosporangiales</taxon>
        <taxon>Thermomonosporaceae</taxon>
        <taxon>Actinocorallia</taxon>
    </lineage>
</organism>
<name>A0A3N1CUM7_9ACTN</name>